<evidence type="ECO:0000256" key="3">
    <source>
        <dbReference type="ARBA" id="ARBA00009574"/>
    </source>
</evidence>
<dbReference type="GO" id="GO:0015031">
    <property type="term" value="P:protein transport"/>
    <property type="evidence" value="ECO:0007669"/>
    <property type="project" value="UniProtKB-KW"/>
</dbReference>
<comment type="subcellular location">
    <subcellularLocation>
        <location evidence="2">Preautophagosomal structure membrane</location>
        <topology evidence="2">Peripheral membrane protein</topology>
    </subcellularLocation>
    <subcellularLocation>
        <location evidence="1">Vacuole membrane</location>
        <topology evidence="1">Peripheral membrane protein</topology>
    </subcellularLocation>
</comment>
<reference evidence="12 13" key="1">
    <citation type="submission" date="2020-07" db="EMBL/GenBank/DDBJ databases">
        <title>The yeast mating-type switching endonuclease HO is a domesticated member of an unorthodox homing genetic element family.</title>
        <authorList>
            <person name="Coughlan A.Y."/>
            <person name="Lombardi L."/>
            <person name="Braun-Galleani S."/>
            <person name="Martos A.R."/>
            <person name="Galeote V."/>
            <person name="Bigey F."/>
            <person name="Dequin S."/>
            <person name="Byrne K.P."/>
            <person name="Wolfe K.H."/>
        </authorList>
    </citation>
    <scope>NUCLEOTIDE SEQUENCE [LARGE SCALE GENOMIC DNA]</scope>
    <source>
        <strain evidence="12 13">NRRL Y-6702</strain>
    </source>
</reference>
<evidence type="ECO:0000256" key="5">
    <source>
        <dbReference type="ARBA" id="ARBA00022448"/>
    </source>
</evidence>
<evidence type="ECO:0000256" key="8">
    <source>
        <dbReference type="ARBA" id="ARBA00023006"/>
    </source>
</evidence>
<evidence type="ECO:0000256" key="4">
    <source>
        <dbReference type="ARBA" id="ARBA00013807"/>
    </source>
</evidence>
<name>A0A7H9AW05_ZYGMR</name>
<evidence type="ECO:0000256" key="2">
    <source>
        <dbReference type="ARBA" id="ARBA00004623"/>
    </source>
</evidence>
<accession>A0A7H9AW05</accession>
<dbReference type="Proteomes" id="UP000509704">
    <property type="component" value="Chromosome 1"/>
</dbReference>
<dbReference type="AlphaFoldDB" id="A0A7H9AW05"/>
<evidence type="ECO:0000313" key="13">
    <source>
        <dbReference type="Proteomes" id="UP000509704"/>
    </source>
</evidence>
<keyword evidence="13" id="KW-1185">Reference proteome</keyword>
<comment type="similarity">
    <text evidence="3">Belongs to the ATG14 family.</text>
</comment>
<evidence type="ECO:0000256" key="1">
    <source>
        <dbReference type="ARBA" id="ARBA00004148"/>
    </source>
</evidence>
<keyword evidence="7" id="KW-0653">Protein transport</keyword>
<gene>
    <name evidence="12" type="ORF">HG535_0A01920</name>
</gene>
<evidence type="ECO:0000256" key="7">
    <source>
        <dbReference type="ARBA" id="ARBA00022927"/>
    </source>
</evidence>
<proteinExistence type="inferred from homology"/>
<dbReference type="Pfam" id="PF10186">
    <property type="entry name" value="ATG14"/>
    <property type="match status" value="1"/>
</dbReference>
<organism evidence="12 13">
    <name type="scientific">Zygotorulaspora mrakii</name>
    <name type="common">Zygosaccharomyces mrakii</name>
    <dbReference type="NCBI Taxonomy" id="42260"/>
    <lineage>
        <taxon>Eukaryota</taxon>
        <taxon>Fungi</taxon>
        <taxon>Dikarya</taxon>
        <taxon>Ascomycota</taxon>
        <taxon>Saccharomycotina</taxon>
        <taxon>Saccharomycetes</taxon>
        <taxon>Saccharomycetales</taxon>
        <taxon>Saccharomycetaceae</taxon>
        <taxon>Zygotorulaspora</taxon>
    </lineage>
</organism>
<evidence type="ECO:0000256" key="9">
    <source>
        <dbReference type="ARBA" id="ARBA00023054"/>
    </source>
</evidence>
<keyword evidence="6" id="KW-0926">Vacuole</keyword>
<evidence type="ECO:0000256" key="11">
    <source>
        <dbReference type="SAM" id="MobiDB-lite"/>
    </source>
</evidence>
<evidence type="ECO:0000256" key="10">
    <source>
        <dbReference type="ARBA" id="ARBA00023136"/>
    </source>
</evidence>
<keyword evidence="9" id="KW-0175">Coiled coil</keyword>
<dbReference type="GO" id="GO:0016236">
    <property type="term" value="P:macroautophagy"/>
    <property type="evidence" value="ECO:0007669"/>
    <property type="project" value="InterPro"/>
</dbReference>
<dbReference type="GO" id="GO:0034045">
    <property type="term" value="C:phagophore assembly site membrane"/>
    <property type="evidence" value="ECO:0007669"/>
    <property type="project" value="UniProtKB-SubCell"/>
</dbReference>
<sequence length="363" mass="42079">MNCPICHNSGRPIYCSHCMNTSPNLLVRLRIDLFLLRDMNSKLKNQVERILEYGLKRVEQQGRSESRKSPSEQSKNSEGGVLGKRLLKLDLLRLRKKNNRLRYRISQEQSRITDKKRTKEQIQEQLQLSSGQKARQDNNEAFSEYESIIEETKLQIAQVQKIVTGMQTLKLKNLIEWFVVRKRDSYEFPYSLAFQPLVSLKNFYKLPTIVAWNSISKMSQYIVLVAKILQFALPFKLGDPSPNFLVDFDDHEEPTINDNGIAEYIAKLVINLLQLSRHLNLLSQEPLDLVWLLDQYDLDTLFYNLISNQIMKARPISHHWTYDRVLAIVSEALQLSIYASSPASRPTLSGTMANNTDKWYLVG</sequence>
<keyword evidence="5" id="KW-0813">Transport</keyword>
<evidence type="ECO:0000313" key="12">
    <source>
        <dbReference type="EMBL" id="QLG70254.1"/>
    </source>
</evidence>
<dbReference type="InterPro" id="IPR023261">
    <property type="entry name" value="Autophagy-related_protein_14"/>
</dbReference>
<dbReference type="KEGG" id="zmk:HG535_0A01920"/>
<keyword evidence="10" id="KW-0472">Membrane</keyword>
<protein>
    <recommendedName>
        <fullName evidence="4">Autophagy-related protein 14</fullName>
    </recommendedName>
</protein>
<keyword evidence="8" id="KW-0072">Autophagy</keyword>
<dbReference type="OrthoDB" id="4068791at2759"/>
<dbReference type="PRINTS" id="PR02030">
    <property type="entry name" value="AUTOPHGYRP14"/>
</dbReference>
<dbReference type="EMBL" id="CP058604">
    <property type="protein sequence ID" value="QLG70254.1"/>
    <property type="molecule type" value="Genomic_DNA"/>
</dbReference>
<evidence type="ECO:0000256" key="6">
    <source>
        <dbReference type="ARBA" id="ARBA00022554"/>
    </source>
</evidence>
<dbReference type="GO" id="GO:0032991">
    <property type="term" value="C:protein-containing complex"/>
    <property type="evidence" value="ECO:0007669"/>
    <property type="project" value="UniProtKB-ARBA"/>
</dbReference>
<dbReference type="GO" id="GO:0005774">
    <property type="term" value="C:vacuolar membrane"/>
    <property type="evidence" value="ECO:0007669"/>
    <property type="project" value="UniProtKB-SubCell"/>
</dbReference>
<dbReference type="GeneID" id="59233890"/>
<dbReference type="InterPro" id="IPR018791">
    <property type="entry name" value="UV_resistance/autophagy_Atg14"/>
</dbReference>
<feature type="compositionally biased region" description="Basic and acidic residues" evidence="11">
    <location>
        <begin position="59"/>
        <end position="70"/>
    </location>
</feature>
<feature type="region of interest" description="Disordered" evidence="11">
    <location>
        <begin position="59"/>
        <end position="79"/>
    </location>
</feature>
<dbReference type="RefSeq" id="XP_037141982.1">
    <property type="nucleotide sequence ID" value="XM_037286087.1"/>
</dbReference>